<sequence length="406" mass="45943">MGFLKEGGTVANHLPACHVPLKPEKIHKGGSVRSSREFCDEMDFSGRCATTKTKEAIMKMSEKHSNSLNSQSENMPPDSICKGVKVTLDNNSMWNEYFRCRTEMILTKQGCRMFPYCRFRISGLQPHRKYSLIMDIQPLDNNQYIWTGEGWQTSRKAECHIKSKPFIHPESPATGQHWMQSPVSFYKLKLTNNLSYQEENIILHPLHRYLPRLHLVEMDKATDIIRLNDPNVLTFSFLQTEFITVTTYQNPQFAQLKVNYNPFAKGLKEGGLNSRGLKLKANIGKDVNKDGSDSVSEQHPVKKSLKILLENHKPKCSKEGVSRFSIDHQKNSAKNNDPCSAAVPKENPSSSHPAQRLISELIREAHVSLQRCPVEQLDSNQSSSLSAPRSNTKATSSTEGKKTRCL</sequence>
<feature type="region of interest" description="Disordered" evidence="7">
    <location>
        <begin position="319"/>
        <end position="354"/>
    </location>
</feature>
<dbReference type="GO" id="GO:0000978">
    <property type="term" value="F:RNA polymerase II cis-regulatory region sequence-specific DNA binding"/>
    <property type="evidence" value="ECO:0007669"/>
    <property type="project" value="InterPro"/>
</dbReference>
<dbReference type="InterPro" id="IPR001699">
    <property type="entry name" value="TF_T-box"/>
</dbReference>
<dbReference type="SMART" id="SM00425">
    <property type="entry name" value="TBOX"/>
    <property type="match status" value="1"/>
</dbReference>
<evidence type="ECO:0000256" key="6">
    <source>
        <dbReference type="PROSITE-ProRule" id="PRU00201"/>
    </source>
</evidence>
<comment type="subcellular location">
    <subcellularLocation>
        <location evidence="1 6">Nucleus</location>
    </subcellularLocation>
</comment>
<dbReference type="GO" id="GO:0005634">
    <property type="term" value="C:nucleus"/>
    <property type="evidence" value="ECO:0007669"/>
    <property type="project" value="UniProtKB-SubCell"/>
</dbReference>
<organism evidence="9">
    <name type="scientific">Nothobranchius korthausae</name>
    <dbReference type="NCBI Taxonomy" id="1143690"/>
    <lineage>
        <taxon>Eukaryota</taxon>
        <taxon>Metazoa</taxon>
        <taxon>Chordata</taxon>
        <taxon>Craniata</taxon>
        <taxon>Vertebrata</taxon>
        <taxon>Euteleostomi</taxon>
        <taxon>Actinopterygii</taxon>
        <taxon>Neopterygii</taxon>
        <taxon>Teleostei</taxon>
        <taxon>Neoteleostei</taxon>
        <taxon>Acanthomorphata</taxon>
        <taxon>Ovalentaria</taxon>
        <taxon>Atherinomorphae</taxon>
        <taxon>Cyprinodontiformes</taxon>
        <taxon>Nothobranchiidae</taxon>
        <taxon>Nothobranchius</taxon>
    </lineage>
</organism>
<keyword evidence="4" id="KW-0804">Transcription</keyword>
<dbReference type="AlphaFoldDB" id="A0A1A8G9L7"/>
<dbReference type="SUPFAM" id="SSF49417">
    <property type="entry name" value="p53-like transcription factors"/>
    <property type="match status" value="1"/>
</dbReference>
<feature type="domain" description="T-box" evidence="8">
    <location>
        <begin position="88"/>
        <end position="269"/>
    </location>
</feature>
<dbReference type="PROSITE" id="PS01264">
    <property type="entry name" value="TBOX_2"/>
    <property type="match status" value="1"/>
</dbReference>
<feature type="compositionally biased region" description="Basic and acidic residues" evidence="7">
    <location>
        <begin position="319"/>
        <end position="330"/>
    </location>
</feature>
<dbReference type="PRINTS" id="PR00937">
    <property type="entry name" value="TBOX"/>
</dbReference>
<dbReference type="EMBL" id="HAEB01021370">
    <property type="protein sequence ID" value="SBQ67897.1"/>
    <property type="molecule type" value="Transcribed_RNA"/>
</dbReference>
<dbReference type="GO" id="GO:0000981">
    <property type="term" value="F:DNA-binding transcription factor activity, RNA polymerase II-specific"/>
    <property type="evidence" value="ECO:0007669"/>
    <property type="project" value="TreeGrafter"/>
</dbReference>
<feature type="compositionally biased region" description="Polar residues" evidence="7">
    <location>
        <begin position="377"/>
        <end position="398"/>
    </location>
</feature>
<evidence type="ECO:0000256" key="5">
    <source>
        <dbReference type="ARBA" id="ARBA00023242"/>
    </source>
</evidence>
<evidence type="ECO:0000256" key="7">
    <source>
        <dbReference type="SAM" id="MobiDB-lite"/>
    </source>
</evidence>
<dbReference type="Pfam" id="PF00907">
    <property type="entry name" value="T-box"/>
    <property type="match status" value="1"/>
</dbReference>
<keyword evidence="2" id="KW-0805">Transcription regulation</keyword>
<accession>A0A1A8G9L7</accession>
<proteinExistence type="predicted"/>
<dbReference type="PROSITE" id="PS50252">
    <property type="entry name" value="TBOX_3"/>
    <property type="match status" value="1"/>
</dbReference>
<reference evidence="9" key="1">
    <citation type="submission" date="2016-05" db="EMBL/GenBank/DDBJ databases">
        <authorList>
            <person name="Lavstsen T."/>
            <person name="Jespersen J.S."/>
        </authorList>
    </citation>
    <scope>NUCLEOTIDE SEQUENCE</scope>
    <source>
        <tissue evidence="9">Brain</tissue>
    </source>
</reference>
<dbReference type="PANTHER" id="PTHR11267">
    <property type="entry name" value="T-BOX PROTEIN-RELATED"/>
    <property type="match status" value="1"/>
</dbReference>
<feature type="region of interest" description="Disordered" evidence="7">
    <location>
        <begin position="373"/>
        <end position="406"/>
    </location>
</feature>
<gene>
    <name evidence="9" type="primary">MGAA</name>
</gene>
<dbReference type="InterPro" id="IPR046360">
    <property type="entry name" value="T-box_DNA-bd"/>
</dbReference>
<evidence type="ECO:0000256" key="4">
    <source>
        <dbReference type="ARBA" id="ARBA00023163"/>
    </source>
</evidence>
<dbReference type="InterPro" id="IPR036960">
    <property type="entry name" value="T-box_sf"/>
</dbReference>
<protein>
    <submittedName>
        <fullName evidence="9">MAX gene associated a</fullName>
    </submittedName>
</protein>
<name>A0A1A8G9L7_9TELE</name>
<evidence type="ECO:0000259" key="8">
    <source>
        <dbReference type="PROSITE" id="PS50252"/>
    </source>
</evidence>
<evidence type="ECO:0000256" key="2">
    <source>
        <dbReference type="ARBA" id="ARBA00023015"/>
    </source>
</evidence>
<evidence type="ECO:0000313" key="9">
    <source>
        <dbReference type="EMBL" id="SBQ67897.1"/>
    </source>
</evidence>
<dbReference type="GO" id="GO:0045893">
    <property type="term" value="P:positive regulation of DNA-templated transcription"/>
    <property type="evidence" value="ECO:0007669"/>
    <property type="project" value="InterPro"/>
</dbReference>
<evidence type="ECO:0000256" key="3">
    <source>
        <dbReference type="ARBA" id="ARBA00023125"/>
    </source>
</evidence>
<keyword evidence="3 6" id="KW-0238">DNA-binding</keyword>
<comment type="caution">
    <text evidence="6">Lacks conserved residue(s) required for the propagation of feature annotation.</text>
</comment>
<evidence type="ECO:0000256" key="1">
    <source>
        <dbReference type="ARBA" id="ARBA00004123"/>
    </source>
</evidence>
<dbReference type="CDD" id="cd20195">
    <property type="entry name" value="T-box_MGA-like"/>
    <property type="match status" value="1"/>
</dbReference>
<dbReference type="Gene3D" id="2.60.40.820">
    <property type="entry name" value="Transcription factor, T-box"/>
    <property type="match status" value="1"/>
</dbReference>
<dbReference type="InterPro" id="IPR018186">
    <property type="entry name" value="TF_T-box_CS"/>
</dbReference>
<dbReference type="GO" id="GO:0000785">
    <property type="term" value="C:chromatin"/>
    <property type="evidence" value="ECO:0007669"/>
    <property type="project" value="TreeGrafter"/>
</dbReference>
<dbReference type="InterPro" id="IPR008967">
    <property type="entry name" value="p53-like_TF_DNA-bd_sf"/>
</dbReference>
<dbReference type="PANTHER" id="PTHR11267:SF32">
    <property type="entry name" value="MAX GENE-ASSOCIATED PROTEIN"/>
    <property type="match status" value="1"/>
</dbReference>
<reference evidence="9" key="2">
    <citation type="submission" date="2016-06" db="EMBL/GenBank/DDBJ databases">
        <title>The genome of a short-lived fish provides insights into sex chromosome evolution and the genetic control of aging.</title>
        <authorList>
            <person name="Reichwald K."/>
            <person name="Felder M."/>
            <person name="Petzold A."/>
            <person name="Koch P."/>
            <person name="Groth M."/>
            <person name="Platzer M."/>
        </authorList>
    </citation>
    <scope>NUCLEOTIDE SEQUENCE</scope>
    <source>
        <tissue evidence="9">Brain</tissue>
    </source>
</reference>
<keyword evidence="5 6" id="KW-0539">Nucleus</keyword>
<dbReference type="GO" id="GO:0001708">
    <property type="term" value="P:cell fate specification"/>
    <property type="evidence" value="ECO:0007669"/>
    <property type="project" value="TreeGrafter"/>
</dbReference>